<protein>
    <recommendedName>
        <fullName evidence="1">SAM domain-containing protein</fullName>
    </recommendedName>
</protein>
<dbReference type="InterPro" id="IPR013761">
    <property type="entry name" value="SAM/pointed_sf"/>
</dbReference>
<sequence length="124" mass="14452">MKTHYPITHKILKSIGIDVYGDRSRIIVNLEKLSIETETSYEFVTLDEFLEEIDLGCYYQSFVDNGFENIEDIFKNINNGNGLNDELLKSRMGVEKIGHRIRLIGITEYFSKIYFKNKCTCILL</sequence>
<dbReference type="PROSITE" id="PS50105">
    <property type="entry name" value="SAM_DOMAIN"/>
    <property type="match status" value="1"/>
</dbReference>
<evidence type="ECO:0000259" key="1">
    <source>
        <dbReference type="PROSITE" id="PS50105"/>
    </source>
</evidence>
<keyword evidence="3" id="KW-1185">Reference proteome</keyword>
<name>A0A1R2BGS8_9CILI</name>
<dbReference type="SUPFAM" id="SSF47769">
    <property type="entry name" value="SAM/Pointed domain"/>
    <property type="match status" value="1"/>
</dbReference>
<evidence type="ECO:0000313" key="2">
    <source>
        <dbReference type="EMBL" id="OMJ75968.1"/>
    </source>
</evidence>
<dbReference type="Pfam" id="PF07647">
    <property type="entry name" value="SAM_2"/>
    <property type="match status" value="1"/>
</dbReference>
<organism evidence="2 3">
    <name type="scientific">Stentor coeruleus</name>
    <dbReference type="NCBI Taxonomy" id="5963"/>
    <lineage>
        <taxon>Eukaryota</taxon>
        <taxon>Sar</taxon>
        <taxon>Alveolata</taxon>
        <taxon>Ciliophora</taxon>
        <taxon>Postciliodesmatophora</taxon>
        <taxon>Heterotrichea</taxon>
        <taxon>Heterotrichida</taxon>
        <taxon>Stentoridae</taxon>
        <taxon>Stentor</taxon>
    </lineage>
</organism>
<comment type="caution">
    <text evidence="2">The sequence shown here is derived from an EMBL/GenBank/DDBJ whole genome shotgun (WGS) entry which is preliminary data.</text>
</comment>
<reference evidence="2 3" key="1">
    <citation type="submission" date="2016-11" db="EMBL/GenBank/DDBJ databases">
        <title>The macronuclear genome of Stentor coeruleus: a giant cell with tiny introns.</title>
        <authorList>
            <person name="Slabodnick M."/>
            <person name="Ruby J.G."/>
            <person name="Reiff S.B."/>
            <person name="Swart E.C."/>
            <person name="Gosai S."/>
            <person name="Prabakaran S."/>
            <person name="Witkowska E."/>
            <person name="Larue G.E."/>
            <person name="Fisher S."/>
            <person name="Freeman R.M."/>
            <person name="Gunawardena J."/>
            <person name="Chu W."/>
            <person name="Stover N.A."/>
            <person name="Gregory B.D."/>
            <person name="Nowacki M."/>
            <person name="Derisi J."/>
            <person name="Roy S.W."/>
            <person name="Marshall W.F."/>
            <person name="Sood P."/>
        </authorList>
    </citation>
    <scope>NUCLEOTIDE SEQUENCE [LARGE SCALE GENOMIC DNA]</scope>
    <source>
        <strain evidence="2">WM001</strain>
    </source>
</reference>
<accession>A0A1R2BGS8</accession>
<proteinExistence type="predicted"/>
<evidence type="ECO:0000313" key="3">
    <source>
        <dbReference type="Proteomes" id="UP000187209"/>
    </source>
</evidence>
<dbReference type="Proteomes" id="UP000187209">
    <property type="component" value="Unassembled WGS sequence"/>
</dbReference>
<feature type="domain" description="SAM" evidence="1">
    <location>
        <begin position="41"/>
        <end position="104"/>
    </location>
</feature>
<gene>
    <name evidence="2" type="ORF">SteCoe_24777</name>
</gene>
<dbReference type="AlphaFoldDB" id="A0A1R2BGS8"/>
<dbReference type="InterPro" id="IPR001660">
    <property type="entry name" value="SAM"/>
</dbReference>
<dbReference type="Gene3D" id="1.10.150.50">
    <property type="entry name" value="Transcription Factor, Ets-1"/>
    <property type="match status" value="1"/>
</dbReference>
<dbReference type="EMBL" id="MPUH01000659">
    <property type="protein sequence ID" value="OMJ75968.1"/>
    <property type="molecule type" value="Genomic_DNA"/>
</dbReference>